<dbReference type="AlphaFoldDB" id="A0A1E5KYC4"/>
<dbReference type="Pfam" id="PF13276">
    <property type="entry name" value="HTH_21"/>
    <property type="match status" value="1"/>
</dbReference>
<evidence type="ECO:0000313" key="2">
    <source>
        <dbReference type="EMBL" id="OEH82866.1"/>
    </source>
</evidence>
<accession>A0A1E5KYC4</accession>
<dbReference type="Proteomes" id="UP000095256">
    <property type="component" value="Unassembled WGS sequence"/>
</dbReference>
<evidence type="ECO:0000313" key="3">
    <source>
        <dbReference type="Proteomes" id="UP000095256"/>
    </source>
</evidence>
<reference evidence="2 3" key="1">
    <citation type="submission" date="2016-09" db="EMBL/GenBank/DDBJ databases">
        <authorList>
            <person name="Capua I."/>
            <person name="De Benedictis P."/>
            <person name="Joannis T."/>
            <person name="Lombin L.H."/>
            <person name="Cattoli G."/>
        </authorList>
    </citation>
    <scope>NUCLEOTIDE SEQUENCE [LARGE SCALE GENOMIC DNA]</scope>
    <source>
        <strain evidence="2 3">LMG 25899</strain>
    </source>
</reference>
<protein>
    <submittedName>
        <fullName evidence="2">Transposase</fullName>
    </submittedName>
</protein>
<feature type="domain" description="HTH-like" evidence="1">
    <location>
        <begin position="2"/>
        <end position="47"/>
    </location>
</feature>
<dbReference type="InterPro" id="IPR025948">
    <property type="entry name" value="HTH-like_dom"/>
</dbReference>
<comment type="caution">
    <text evidence="2">The sequence shown here is derived from an EMBL/GenBank/DDBJ whole genome shotgun (WGS) entry which is preliminary data.</text>
</comment>
<keyword evidence="3" id="KW-1185">Reference proteome</keyword>
<name>A0A1E5KYC4_9ENTE</name>
<proteinExistence type="predicted"/>
<gene>
    <name evidence="2" type="ORF">BCR26_11625</name>
</gene>
<dbReference type="EMBL" id="MIEK01000014">
    <property type="protein sequence ID" value="OEH82866.1"/>
    <property type="molecule type" value="Genomic_DNA"/>
</dbReference>
<organism evidence="2 3">
    <name type="scientific">Enterococcus rivorum</name>
    <dbReference type="NCBI Taxonomy" id="762845"/>
    <lineage>
        <taxon>Bacteria</taxon>
        <taxon>Bacillati</taxon>
        <taxon>Bacillota</taxon>
        <taxon>Bacilli</taxon>
        <taxon>Lactobacillales</taxon>
        <taxon>Enterococcaceae</taxon>
        <taxon>Enterococcus</taxon>
    </lineage>
</organism>
<sequence>MFYEHKERYGSPRIAQQLYDEGIETNKRVVAVLMRGINLCAKGFHRRKSSYGRGKAIKEIAKENLLNRQFEQSQIDAV</sequence>
<evidence type="ECO:0000259" key="1">
    <source>
        <dbReference type="Pfam" id="PF13276"/>
    </source>
</evidence>